<gene>
    <name evidence="2" type="ORF">PCL_07519</name>
</gene>
<evidence type="ECO:0000256" key="1">
    <source>
        <dbReference type="SAM" id="MobiDB-lite"/>
    </source>
</evidence>
<comment type="caution">
    <text evidence="2">The sequence shown here is derived from an EMBL/GenBank/DDBJ whole genome shotgun (WGS) entry which is preliminary data.</text>
</comment>
<dbReference type="AlphaFoldDB" id="A0A2U3EI52"/>
<evidence type="ECO:0000313" key="2">
    <source>
        <dbReference type="EMBL" id="PWI74205.1"/>
    </source>
</evidence>
<feature type="region of interest" description="Disordered" evidence="1">
    <location>
        <begin position="87"/>
        <end position="108"/>
    </location>
</feature>
<dbReference type="Proteomes" id="UP000245956">
    <property type="component" value="Unassembled WGS sequence"/>
</dbReference>
<proteinExistence type="predicted"/>
<dbReference type="EMBL" id="LCWV01000003">
    <property type="protein sequence ID" value="PWI74205.1"/>
    <property type="molecule type" value="Genomic_DNA"/>
</dbReference>
<protein>
    <submittedName>
        <fullName evidence="2">Uncharacterized protein</fullName>
    </submittedName>
</protein>
<reference evidence="2 3" key="1">
    <citation type="journal article" date="2016" name="Front. Microbiol.">
        <title>Genome and transcriptome sequences reveal the specific parasitism of the nematophagous Purpureocillium lilacinum 36-1.</title>
        <authorList>
            <person name="Xie J."/>
            <person name="Li S."/>
            <person name="Mo C."/>
            <person name="Xiao X."/>
            <person name="Peng D."/>
            <person name="Wang G."/>
            <person name="Xiao Y."/>
        </authorList>
    </citation>
    <scope>NUCLEOTIDE SEQUENCE [LARGE SCALE GENOMIC DNA]</scope>
    <source>
        <strain evidence="2 3">36-1</strain>
    </source>
</reference>
<name>A0A2U3EI52_PURLI</name>
<sequence>MAAPFISTAWRAIKAKSRKARAQPIVQWDRGGRPAADAHANMFTTALVRSVDAADAVASTGDRLRHRQRAAGAIDAARLANLAGAPESASLHSCQEEPSPGTFNRRHGARRGPRYVYGLYGRGIIKWSKS</sequence>
<evidence type="ECO:0000313" key="3">
    <source>
        <dbReference type="Proteomes" id="UP000245956"/>
    </source>
</evidence>
<accession>A0A2U3EI52</accession>
<organism evidence="2 3">
    <name type="scientific">Purpureocillium lilacinum</name>
    <name type="common">Paecilomyces lilacinus</name>
    <dbReference type="NCBI Taxonomy" id="33203"/>
    <lineage>
        <taxon>Eukaryota</taxon>
        <taxon>Fungi</taxon>
        <taxon>Dikarya</taxon>
        <taxon>Ascomycota</taxon>
        <taxon>Pezizomycotina</taxon>
        <taxon>Sordariomycetes</taxon>
        <taxon>Hypocreomycetidae</taxon>
        <taxon>Hypocreales</taxon>
        <taxon>Ophiocordycipitaceae</taxon>
        <taxon>Purpureocillium</taxon>
    </lineage>
</organism>